<dbReference type="InterPro" id="IPR013083">
    <property type="entry name" value="Znf_RING/FYVE/PHD"/>
</dbReference>
<organism evidence="5">
    <name type="scientific">viral metagenome</name>
    <dbReference type="NCBI Taxonomy" id="1070528"/>
    <lineage>
        <taxon>unclassified sequences</taxon>
        <taxon>metagenomes</taxon>
        <taxon>organismal metagenomes</taxon>
    </lineage>
</organism>
<dbReference type="InterPro" id="IPR018957">
    <property type="entry name" value="Znf_C3HC4_RING-type"/>
</dbReference>
<dbReference type="PANTHER" id="PTHR23041:SF78">
    <property type="entry name" value="E3 UBIQUITIN-PROTEIN LIGASE RNF4"/>
    <property type="match status" value="1"/>
</dbReference>
<keyword evidence="3" id="KW-0862">Zinc</keyword>
<dbReference type="InterPro" id="IPR001841">
    <property type="entry name" value="Znf_RING"/>
</dbReference>
<dbReference type="SUPFAM" id="SSF57850">
    <property type="entry name" value="RING/U-box"/>
    <property type="match status" value="1"/>
</dbReference>
<dbReference type="InterPro" id="IPR017907">
    <property type="entry name" value="Znf_RING_CS"/>
</dbReference>
<dbReference type="EMBL" id="MN739922">
    <property type="protein sequence ID" value="QHT77850.1"/>
    <property type="molecule type" value="Genomic_DNA"/>
</dbReference>
<evidence type="ECO:0000313" key="5">
    <source>
        <dbReference type="EMBL" id="QHT77850.1"/>
    </source>
</evidence>
<evidence type="ECO:0000256" key="3">
    <source>
        <dbReference type="ARBA" id="ARBA00022833"/>
    </source>
</evidence>
<dbReference type="Pfam" id="PF00097">
    <property type="entry name" value="zf-C3HC4"/>
    <property type="match status" value="1"/>
</dbReference>
<dbReference type="PROSITE" id="PS00518">
    <property type="entry name" value="ZF_RING_1"/>
    <property type="match status" value="1"/>
</dbReference>
<evidence type="ECO:0000259" key="4">
    <source>
        <dbReference type="PROSITE" id="PS50089"/>
    </source>
</evidence>
<keyword evidence="1" id="KW-0479">Metal-binding</keyword>
<evidence type="ECO:0000256" key="2">
    <source>
        <dbReference type="ARBA" id="ARBA00022771"/>
    </source>
</evidence>
<dbReference type="GO" id="GO:0008270">
    <property type="term" value="F:zinc ion binding"/>
    <property type="evidence" value="ECO:0007669"/>
    <property type="project" value="UniProtKB-KW"/>
</dbReference>
<sequence>MKLRSGTVIITPLIQEKIICKHVKKCSFCKKPGHNITVCNEKKEALIITVLFKFINACETKEDLCDTLQRFTLIKLKLLAKHFKLTRTMQRKNIIINELIPLCIENQTTQWINNYEIIKEILEEHPGYSLTEIVDMKVLEFIRNIHNRNEDAYDTFTNSNWFDRLNFNHQSPTIRRQIYEGYINAFTYTNSVIYNENHNYHWKIEPIITQLYTESELQEIKQCPICYDDTQEINLMHTNCNHTFCNTCITTHLDTERNKGQPQCPMCRSIITTMNIKSIILFEEFSNRYNV</sequence>
<dbReference type="PROSITE" id="PS50089">
    <property type="entry name" value="ZF_RING_2"/>
    <property type="match status" value="1"/>
</dbReference>
<feature type="domain" description="RING-type" evidence="4">
    <location>
        <begin position="223"/>
        <end position="268"/>
    </location>
</feature>
<protein>
    <recommendedName>
        <fullName evidence="4">RING-type domain-containing protein</fullName>
    </recommendedName>
</protein>
<accession>A0A6C0HBU2</accession>
<name>A0A6C0HBU2_9ZZZZ</name>
<keyword evidence="2" id="KW-0863">Zinc-finger</keyword>
<proteinExistence type="predicted"/>
<dbReference type="PANTHER" id="PTHR23041">
    <property type="entry name" value="RING FINGER DOMAIN-CONTAINING"/>
    <property type="match status" value="1"/>
</dbReference>
<dbReference type="Gene3D" id="3.30.40.10">
    <property type="entry name" value="Zinc/RING finger domain, C3HC4 (zinc finger)"/>
    <property type="match status" value="1"/>
</dbReference>
<dbReference type="InterPro" id="IPR047134">
    <property type="entry name" value="RNF4"/>
</dbReference>
<evidence type="ECO:0000256" key="1">
    <source>
        <dbReference type="ARBA" id="ARBA00022723"/>
    </source>
</evidence>
<dbReference type="AlphaFoldDB" id="A0A6C0HBU2"/>
<dbReference type="SMART" id="SM00184">
    <property type="entry name" value="RING"/>
    <property type="match status" value="1"/>
</dbReference>
<reference evidence="5" key="1">
    <citation type="journal article" date="2020" name="Nature">
        <title>Giant virus diversity and host interactions through global metagenomics.</title>
        <authorList>
            <person name="Schulz F."/>
            <person name="Roux S."/>
            <person name="Paez-Espino D."/>
            <person name="Jungbluth S."/>
            <person name="Walsh D.A."/>
            <person name="Denef V.J."/>
            <person name="McMahon K.D."/>
            <person name="Konstantinidis K.T."/>
            <person name="Eloe-Fadrosh E.A."/>
            <person name="Kyrpides N.C."/>
            <person name="Woyke T."/>
        </authorList>
    </citation>
    <scope>NUCLEOTIDE SEQUENCE</scope>
    <source>
        <strain evidence="5">GVMAG-M-3300023179-90</strain>
    </source>
</reference>